<keyword evidence="1" id="KW-0472">Membrane</keyword>
<dbReference type="EMBL" id="SIJK02000033">
    <property type="protein sequence ID" value="MBP1467375.1"/>
    <property type="molecule type" value="Genomic_DNA"/>
</dbReference>
<gene>
    <name evidence="3" type="ORF">EYB53_016805</name>
</gene>
<dbReference type="PANTHER" id="PTHR43798">
    <property type="entry name" value="MONOACYLGLYCEROL LIPASE"/>
    <property type="match status" value="1"/>
</dbReference>
<keyword evidence="3" id="KW-0378">Hydrolase</keyword>
<keyword evidence="4" id="KW-1185">Reference proteome</keyword>
<feature type="transmembrane region" description="Helical" evidence="1">
    <location>
        <begin position="26"/>
        <end position="48"/>
    </location>
</feature>
<comment type="caution">
    <text evidence="3">The sequence shown here is derived from an EMBL/GenBank/DDBJ whole genome shotgun (WGS) entry which is preliminary data.</text>
</comment>
<keyword evidence="1" id="KW-1133">Transmembrane helix</keyword>
<dbReference type="GO" id="GO:0016787">
    <property type="term" value="F:hydrolase activity"/>
    <property type="evidence" value="ECO:0007669"/>
    <property type="project" value="UniProtKB-KW"/>
</dbReference>
<dbReference type="PANTHER" id="PTHR43798:SF5">
    <property type="entry name" value="MONOACYLGLYCEROL LIPASE ABHD6"/>
    <property type="match status" value="1"/>
</dbReference>
<dbReference type="RefSeq" id="WP_135479577.1">
    <property type="nucleotide sequence ID" value="NZ_SIJK02000033.1"/>
</dbReference>
<evidence type="ECO:0000313" key="4">
    <source>
        <dbReference type="Proteomes" id="UP001193081"/>
    </source>
</evidence>
<dbReference type="Gene3D" id="3.40.50.1820">
    <property type="entry name" value="alpha/beta hydrolase"/>
    <property type="match status" value="1"/>
</dbReference>
<dbReference type="InterPro" id="IPR029058">
    <property type="entry name" value="AB_hydrolase_fold"/>
</dbReference>
<accession>A0ABS4DD47</accession>
<dbReference type="Proteomes" id="UP001193081">
    <property type="component" value="Unassembled WGS sequence"/>
</dbReference>
<protein>
    <submittedName>
        <fullName evidence="3">Alpha/beta hydrolase</fullName>
    </submittedName>
</protein>
<evidence type="ECO:0000313" key="3">
    <source>
        <dbReference type="EMBL" id="MBP1467375.1"/>
    </source>
</evidence>
<keyword evidence="1" id="KW-0812">Transmembrane</keyword>
<reference evidence="3 4" key="1">
    <citation type="submission" date="2021-03" db="EMBL/GenBank/DDBJ databases">
        <authorList>
            <person name="Grouzdev D.S."/>
        </authorList>
    </citation>
    <scope>NUCLEOTIDE SEQUENCE [LARGE SCALE GENOMIC DNA]</scope>
    <source>
        <strain evidence="3 4">M50-1</strain>
    </source>
</reference>
<dbReference type="InterPro" id="IPR000073">
    <property type="entry name" value="AB_hydrolase_1"/>
</dbReference>
<feature type="domain" description="AB hydrolase-1" evidence="2">
    <location>
        <begin position="80"/>
        <end position="223"/>
    </location>
</feature>
<dbReference type="PRINTS" id="PR00111">
    <property type="entry name" value="ABHYDROLASE"/>
</dbReference>
<name>A0ABS4DD47_9CHLR</name>
<dbReference type="Pfam" id="PF00561">
    <property type="entry name" value="Abhydrolase_1"/>
    <property type="match status" value="1"/>
</dbReference>
<organism evidence="3 4">
    <name type="scientific">Candidatus Chloroploca mongolica</name>
    <dbReference type="NCBI Taxonomy" id="2528176"/>
    <lineage>
        <taxon>Bacteria</taxon>
        <taxon>Bacillati</taxon>
        <taxon>Chloroflexota</taxon>
        <taxon>Chloroflexia</taxon>
        <taxon>Chloroflexales</taxon>
        <taxon>Chloroflexineae</taxon>
        <taxon>Oscillochloridaceae</taxon>
        <taxon>Candidatus Chloroploca</taxon>
    </lineage>
</organism>
<dbReference type="SUPFAM" id="SSF53474">
    <property type="entry name" value="alpha/beta-Hydrolases"/>
    <property type="match status" value="1"/>
</dbReference>
<sequence length="337" mass="36779">MVPPSPLSIPGQRRPRRGLLTRLRIALVRVLGCLVLLLIGGMVLQWVVTRIDRYRYPPAGELIDVGGYHLHLLCLGTGTPTVVLEAGGGDSLEMWARVQPTLAKTTRVCSYDRAGLGWSERGLFPRTLAAMTHELHTLLHTAQVPAPYVLVGHSFGGYIAQSYTHMYPDQVAGLVLVDSAMEDLPLRAPAYQVVSSPPPIVYTVGQGLVLTGIGRIITPLFPEASDKLPPDARAAAKAWAQDLAVVTTSIEEAQQRPAIEQEMRQSRRSFGNLPLVVLAHDPAFVLPATIPADMQAVFREVEPIMQQLQQDIARQSAQGTYRVVPGSGHYIQHTARC</sequence>
<evidence type="ECO:0000259" key="2">
    <source>
        <dbReference type="Pfam" id="PF00561"/>
    </source>
</evidence>
<dbReference type="InterPro" id="IPR050266">
    <property type="entry name" value="AB_hydrolase_sf"/>
</dbReference>
<proteinExistence type="predicted"/>
<evidence type="ECO:0000256" key="1">
    <source>
        <dbReference type="SAM" id="Phobius"/>
    </source>
</evidence>